<protein>
    <submittedName>
        <fullName evidence="1">Uncharacterized protein</fullName>
    </submittedName>
</protein>
<dbReference type="OrthoDB" id="415460at2759"/>
<dbReference type="Pfam" id="PF11539">
    <property type="entry name" value="DUF3228"/>
    <property type="match status" value="1"/>
</dbReference>
<proteinExistence type="predicted"/>
<dbReference type="Gene3D" id="3.30.2310.50">
    <property type="entry name" value="Protein of unknown function (DUF3228), domain 1"/>
    <property type="match status" value="2"/>
</dbReference>
<dbReference type="PANTHER" id="PTHR38666">
    <property type="match status" value="1"/>
</dbReference>
<dbReference type="InterPro" id="IPR021610">
    <property type="entry name" value="DUF3228"/>
</dbReference>
<dbReference type="PANTHER" id="PTHR38666:SF2">
    <property type="entry name" value="FLAGELLAR ASSOCIATED PROTEIN"/>
    <property type="match status" value="1"/>
</dbReference>
<sequence length="211" mass="24433">MSSARLLKLDRFALRQFNNSSYSGTRIFYEPELFEQRVNVYYQERLALEVEFRDTPALVQGYAEFCKHLFVPNFTSARVSVLNITDENERLLRTRYEARTEKELPVLVRYFPLSLVGGNESLSIARYLDVILYSREQCIKEALALGEDPPEEPAPWRIISVKAQDEPHETPMQPITIMRNAILSEGGSGVPLNRHLYMQAVEYWKSRAIVI</sequence>
<accession>A0A7J7IHJ8</accession>
<gene>
    <name evidence="1" type="ORF">F1559_002264</name>
</gene>
<organism evidence="1 2">
    <name type="scientific">Cyanidiococcus yangmingshanensis</name>
    <dbReference type="NCBI Taxonomy" id="2690220"/>
    <lineage>
        <taxon>Eukaryota</taxon>
        <taxon>Rhodophyta</taxon>
        <taxon>Bangiophyceae</taxon>
        <taxon>Cyanidiales</taxon>
        <taxon>Cyanidiaceae</taxon>
        <taxon>Cyanidiococcus</taxon>
    </lineage>
</organism>
<dbReference type="Proteomes" id="UP000530660">
    <property type="component" value="Unassembled WGS sequence"/>
</dbReference>
<comment type="caution">
    <text evidence="1">The sequence shown here is derived from an EMBL/GenBank/DDBJ whole genome shotgun (WGS) entry which is preliminary data.</text>
</comment>
<dbReference type="EMBL" id="VWRR01000011">
    <property type="protein sequence ID" value="KAF6002194.1"/>
    <property type="molecule type" value="Genomic_DNA"/>
</dbReference>
<evidence type="ECO:0000313" key="1">
    <source>
        <dbReference type="EMBL" id="KAF6002194.1"/>
    </source>
</evidence>
<name>A0A7J7IHJ8_9RHOD</name>
<reference evidence="1 2" key="1">
    <citation type="journal article" date="2020" name="J. Phycol.">
        <title>Comparative genome analysis reveals Cyanidiococcus gen. nov., a new extremophilic red algal genus sister to Cyanidioschyzon (Cyanidioschyzonaceae, Rhodophyta).</title>
        <authorList>
            <person name="Liu S.-L."/>
            <person name="Chiang Y.-R."/>
            <person name="Yoon H.S."/>
            <person name="Fu H.-Y."/>
        </authorList>
    </citation>
    <scope>NUCLEOTIDE SEQUENCE [LARGE SCALE GENOMIC DNA]</scope>
    <source>
        <strain evidence="1 2">THAL066</strain>
    </source>
</reference>
<dbReference type="AlphaFoldDB" id="A0A7J7IHJ8"/>
<evidence type="ECO:0000313" key="2">
    <source>
        <dbReference type="Proteomes" id="UP000530660"/>
    </source>
</evidence>
<keyword evidence="2" id="KW-1185">Reference proteome</keyword>